<evidence type="ECO:0000313" key="2">
    <source>
        <dbReference type="Proteomes" id="UP000656042"/>
    </source>
</evidence>
<sequence length="113" mass="12816">MVVDAGDHLAFPTIRERDPTDQVELPQVHRRVPLPATVLTRMLLLLRGGQPITNEYAVHRRPRRHRLEQLLNGDLVDDAPGTPPRMLLTQLADQRLDCGQLSGYSLKCRVEYG</sequence>
<keyword evidence="2" id="KW-1185">Reference proteome</keyword>
<evidence type="ECO:0000313" key="1">
    <source>
        <dbReference type="EMBL" id="GGL11990.1"/>
    </source>
</evidence>
<comment type="caution">
    <text evidence="1">The sequence shown here is derived from an EMBL/GenBank/DDBJ whole genome shotgun (WGS) entry which is preliminary data.</text>
</comment>
<dbReference type="AlphaFoldDB" id="A0A8J3C365"/>
<reference evidence="1" key="2">
    <citation type="submission" date="2020-09" db="EMBL/GenBank/DDBJ databases">
        <authorList>
            <person name="Sun Q."/>
            <person name="Zhou Y."/>
        </authorList>
    </citation>
    <scope>NUCLEOTIDE SEQUENCE</scope>
    <source>
        <strain evidence="1">CGMCC 4.7299</strain>
    </source>
</reference>
<name>A0A8J3C365_9ACTN</name>
<accession>A0A8J3C365</accession>
<gene>
    <name evidence="1" type="ORF">GCM10012284_53420</name>
</gene>
<reference evidence="1" key="1">
    <citation type="journal article" date="2014" name="Int. J. Syst. Evol. Microbiol.">
        <title>Complete genome sequence of Corynebacterium casei LMG S-19264T (=DSM 44701T), isolated from a smear-ripened cheese.</title>
        <authorList>
            <consortium name="US DOE Joint Genome Institute (JGI-PGF)"/>
            <person name="Walter F."/>
            <person name="Albersmeier A."/>
            <person name="Kalinowski J."/>
            <person name="Ruckert C."/>
        </authorList>
    </citation>
    <scope>NUCLEOTIDE SEQUENCE</scope>
    <source>
        <strain evidence="1">CGMCC 4.7299</strain>
    </source>
</reference>
<dbReference type="EMBL" id="BMMX01000037">
    <property type="protein sequence ID" value="GGL11990.1"/>
    <property type="molecule type" value="Genomic_DNA"/>
</dbReference>
<dbReference type="Proteomes" id="UP000656042">
    <property type="component" value="Unassembled WGS sequence"/>
</dbReference>
<proteinExistence type="predicted"/>
<protein>
    <submittedName>
        <fullName evidence="1">Uncharacterized protein</fullName>
    </submittedName>
</protein>
<organism evidence="1 2">
    <name type="scientific">Mangrovihabitans endophyticus</name>
    <dbReference type="NCBI Taxonomy" id="1751298"/>
    <lineage>
        <taxon>Bacteria</taxon>
        <taxon>Bacillati</taxon>
        <taxon>Actinomycetota</taxon>
        <taxon>Actinomycetes</taxon>
        <taxon>Micromonosporales</taxon>
        <taxon>Micromonosporaceae</taxon>
        <taxon>Mangrovihabitans</taxon>
    </lineage>
</organism>